<dbReference type="OrthoDB" id="5295330at2"/>
<dbReference type="KEGG" id="bbat:Bdt_2776"/>
<name>K7ZGG7_BDEBC</name>
<evidence type="ECO:0000313" key="3">
    <source>
        <dbReference type="Proteomes" id="UP000010074"/>
    </source>
</evidence>
<sequence>MKVENRLNDKFVLAIPGAGEGVLSYRRGRNNALDLYSTVVPEAARGQNLGDKLVRAALDFAKQEGVKVIPTCPYVAHWFSKHPEESGMLL</sequence>
<evidence type="ECO:0000259" key="1">
    <source>
        <dbReference type="PROSITE" id="PS51729"/>
    </source>
</evidence>
<dbReference type="InterPro" id="IPR031165">
    <property type="entry name" value="GNAT_YJDJ"/>
</dbReference>
<dbReference type="HOGENOM" id="CLU_132888_0_0_7"/>
<organism evidence="2 3">
    <name type="scientific">Bdellovibrio bacteriovorus str. Tiberius</name>
    <dbReference type="NCBI Taxonomy" id="1069642"/>
    <lineage>
        <taxon>Bacteria</taxon>
        <taxon>Pseudomonadati</taxon>
        <taxon>Bdellovibrionota</taxon>
        <taxon>Bdellovibrionia</taxon>
        <taxon>Bdellovibrionales</taxon>
        <taxon>Pseudobdellovibrionaceae</taxon>
        <taxon>Bdellovibrio</taxon>
    </lineage>
</organism>
<dbReference type="PANTHER" id="PTHR31435:SF9">
    <property type="entry name" value="PROTEIN NATD1"/>
    <property type="match status" value="1"/>
</dbReference>
<keyword evidence="2" id="KW-0808">Transferase</keyword>
<evidence type="ECO:0000313" key="2">
    <source>
        <dbReference type="EMBL" id="AFY02457.1"/>
    </source>
</evidence>
<accession>K7ZGG7</accession>
<dbReference type="STRING" id="1069642.Bdt_2776"/>
<protein>
    <submittedName>
        <fullName evidence="2">Putative acetyltransferase</fullName>
    </submittedName>
</protein>
<dbReference type="EMBL" id="CP002930">
    <property type="protein sequence ID" value="AFY02457.1"/>
    <property type="molecule type" value="Genomic_DNA"/>
</dbReference>
<dbReference type="Gene3D" id="3.40.630.30">
    <property type="match status" value="1"/>
</dbReference>
<dbReference type="InterPro" id="IPR016181">
    <property type="entry name" value="Acyl_CoA_acyltransferase"/>
</dbReference>
<dbReference type="Pfam" id="PF14542">
    <property type="entry name" value="Acetyltransf_CG"/>
    <property type="match status" value="1"/>
</dbReference>
<dbReference type="Proteomes" id="UP000010074">
    <property type="component" value="Chromosome"/>
</dbReference>
<dbReference type="AlphaFoldDB" id="K7ZGG7"/>
<proteinExistence type="predicted"/>
<gene>
    <name evidence="2" type="ORF">Bdt_2776</name>
</gene>
<dbReference type="GO" id="GO:0016740">
    <property type="term" value="F:transferase activity"/>
    <property type="evidence" value="ECO:0007669"/>
    <property type="project" value="UniProtKB-KW"/>
</dbReference>
<reference evidence="2 3" key="1">
    <citation type="journal article" date="2012" name="BMC Genomics">
        <title>Genome analysis of a simultaneously predatory and prey-independent, novel Bdellovibrio bacteriovorus from the River Tiber, supports in silico predictions of both ancient and recent lateral gene transfer from diverse bacteria.</title>
        <authorList>
            <person name="Hobley L."/>
            <person name="Lerner T.R."/>
            <person name="Williams L.E."/>
            <person name="Lambert C."/>
            <person name="Till R."/>
            <person name="Milner D.S."/>
            <person name="Basford S.M."/>
            <person name="Capeness M.J."/>
            <person name="Fenton A.K."/>
            <person name="Atterbury R.J."/>
            <person name="Harris M.A."/>
            <person name="Sockett R.E."/>
        </authorList>
    </citation>
    <scope>NUCLEOTIDE SEQUENCE [LARGE SCALE GENOMIC DNA]</scope>
    <source>
        <strain evidence="2 3">Tiberius</strain>
    </source>
</reference>
<dbReference type="SUPFAM" id="SSF55729">
    <property type="entry name" value="Acyl-CoA N-acyltransferases (Nat)"/>
    <property type="match status" value="1"/>
</dbReference>
<feature type="domain" description="N-acetyltransferase" evidence="1">
    <location>
        <begin position="3"/>
        <end position="90"/>
    </location>
</feature>
<dbReference type="PANTHER" id="PTHR31435">
    <property type="entry name" value="PROTEIN NATD1"/>
    <property type="match status" value="1"/>
</dbReference>
<dbReference type="InterPro" id="IPR045057">
    <property type="entry name" value="Gcn5-rel_NAT"/>
</dbReference>
<dbReference type="PROSITE" id="PS51729">
    <property type="entry name" value="GNAT_YJDJ"/>
    <property type="match status" value="1"/>
</dbReference>
<dbReference type="PATRIC" id="fig|1069642.3.peg.2747"/>
<dbReference type="RefSeq" id="WP_015091886.1">
    <property type="nucleotide sequence ID" value="NC_019567.1"/>
</dbReference>